<evidence type="ECO:0000313" key="2">
    <source>
        <dbReference type="Proteomes" id="UP001565243"/>
    </source>
</evidence>
<organism evidence="1 2">
    <name type="scientific">Erwinia aeris</name>
    <dbReference type="NCBI Taxonomy" id="3239803"/>
    <lineage>
        <taxon>Bacteria</taxon>
        <taxon>Pseudomonadati</taxon>
        <taxon>Pseudomonadota</taxon>
        <taxon>Gammaproteobacteria</taxon>
        <taxon>Enterobacterales</taxon>
        <taxon>Erwiniaceae</taxon>
        <taxon>Erwinia</taxon>
    </lineage>
</organism>
<sequence>MSVGFFLRIGDSSTCGGEILTGDSSFLWDGVAAARAGDMVSCGKHVGTFRILAGVEDTFDEGVTLAGSLESFSSCPCCARFIPSVQDFYSK</sequence>
<protein>
    <submittedName>
        <fullName evidence="1">PAAR domain-containing protein</fullName>
    </submittedName>
</protein>
<keyword evidence="2" id="KW-1185">Reference proteome</keyword>
<dbReference type="CDD" id="cd14744">
    <property type="entry name" value="PAAR_CT_2"/>
    <property type="match status" value="1"/>
</dbReference>
<reference evidence="1 2" key="1">
    <citation type="submission" date="2024-07" db="EMBL/GenBank/DDBJ databases">
        <authorList>
            <person name="Hebao G."/>
        </authorList>
    </citation>
    <scope>NUCLEOTIDE SEQUENCE [LARGE SCALE GENOMIC DNA]</scope>
    <source>
        <strain evidence="1 2">ACCC 02193</strain>
    </source>
</reference>
<dbReference type="InterPro" id="IPR008727">
    <property type="entry name" value="PAAR_motif"/>
</dbReference>
<dbReference type="EMBL" id="JBGFFX010000008">
    <property type="protein sequence ID" value="MEY8771684.1"/>
    <property type="molecule type" value="Genomic_DNA"/>
</dbReference>
<accession>A0ABV4E9T0</accession>
<dbReference type="Gene3D" id="2.60.200.60">
    <property type="match status" value="1"/>
</dbReference>
<dbReference type="Proteomes" id="UP001565243">
    <property type="component" value="Unassembled WGS sequence"/>
</dbReference>
<gene>
    <name evidence="1" type="ORF">AB6T85_14895</name>
</gene>
<proteinExistence type="predicted"/>
<name>A0ABV4E9T0_9GAMM</name>
<comment type="caution">
    <text evidence="1">The sequence shown here is derived from an EMBL/GenBank/DDBJ whole genome shotgun (WGS) entry which is preliminary data.</text>
</comment>
<evidence type="ECO:0000313" key="1">
    <source>
        <dbReference type="EMBL" id="MEY8771684.1"/>
    </source>
</evidence>
<dbReference type="RefSeq" id="WP_301730052.1">
    <property type="nucleotide sequence ID" value="NZ_JBGFFX010000008.1"/>
</dbReference>
<dbReference type="Pfam" id="PF05488">
    <property type="entry name" value="PAAR_motif"/>
    <property type="match status" value="1"/>
</dbReference>